<feature type="domain" description="Thiolase C-terminal" evidence="17">
    <location>
        <begin position="268"/>
        <end position="388"/>
    </location>
</feature>
<dbReference type="InterPro" id="IPR020613">
    <property type="entry name" value="Thiolase_CS"/>
</dbReference>
<comment type="caution">
    <text evidence="18">The sequence shown here is derived from an EMBL/GenBank/DDBJ whole genome shotgun (WGS) entry which is preliminary data.</text>
</comment>
<evidence type="ECO:0000256" key="2">
    <source>
        <dbReference type="ARBA" id="ARBA00004496"/>
    </source>
</evidence>
<dbReference type="Gene3D" id="3.40.47.10">
    <property type="match status" value="2"/>
</dbReference>
<evidence type="ECO:0000256" key="5">
    <source>
        <dbReference type="ARBA" id="ARBA00022679"/>
    </source>
</evidence>
<evidence type="ECO:0000256" key="3">
    <source>
        <dbReference type="ARBA" id="ARBA00005189"/>
    </source>
</evidence>
<feature type="active site" description="Proton acceptor" evidence="14">
    <location>
        <position position="346"/>
    </location>
</feature>
<evidence type="ECO:0000313" key="18">
    <source>
        <dbReference type="EMBL" id="PWE86592.1"/>
    </source>
</evidence>
<dbReference type="PANTHER" id="PTHR43853">
    <property type="entry name" value="3-KETOACYL-COA THIOLASE, PEROXISOMAL"/>
    <property type="match status" value="1"/>
</dbReference>
<evidence type="ECO:0000256" key="1">
    <source>
        <dbReference type="ARBA" id="ARBA00004275"/>
    </source>
</evidence>
<evidence type="ECO:0000256" key="4">
    <source>
        <dbReference type="ARBA" id="ARBA00010982"/>
    </source>
</evidence>
<protein>
    <recommendedName>
        <fullName evidence="12">Acetyl-CoA acetyltransferase</fullName>
        <ecNumber evidence="11">2.3.1.16</ecNumber>
    </recommendedName>
</protein>
<evidence type="ECO:0000259" key="17">
    <source>
        <dbReference type="Pfam" id="PF02803"/>
    </source>
</evidence>
<evidence type="ECO:0000256" key="14">
    <source>
        <dbReference type="PIRSR" id="PIRSR000429-1"/>
    </source>
</evidence>
<keyword evidence="19" id="KW-1185">Reference proteome</keyword>
<dbReference type="RefSeq" id="WP_109215710.1">
    <property type="nucleotide sequence ID" value="NZ_JAQEGP010000014.1"/>
</dbReference>
<evidence type="ECO:0000256" key="11">
    <source>
        <dbReference type="ARBA" id="ARBA00024073"/>
    </source>
</evidence>
<evidence type="ECO:0000256" key="8">
    <source>
        <dbReference type="ARBA" id="ARBA00023098"/>
    </source>
</evidence>
<feature type="active site" description="Proton acceptor" evidence="14">
    <location>
        <position position="376"/>
    </location>
</feature>
<comment type="similarity">
    <text evidence="4 15">Belongs to the thiolase-like superfamily. Thiolase family.</text>
</comment>
<dbReference type="Pfam" id="PF00108">
    <property type="entry name" value="Thiolase_N"/>
    <property type="match status" value="1"/>
</dbReference>
<dbReference type="InterPro" id="IPR020615">
    <property type="entry name" value="Thiolase_acyl_enz_int_AS"/>
</dbReference>
<keyword evidence="7" id="KW-0809">Transit peptide</keyword>
<dbReference type="InterPro" id="IPR020617">
    <property type="entry name" value="Thiolase_C"/>
</dbReference>
<dbReference type="AlphaFoldDB" id="A0A2V1JP27"/>
<dbReference type="PROSITE" id="PS00098">
    <property type="entry name" value="THIOLASE_1"/>
    <property type="match status" value="1"/>
</dbReference>
<dbReference type="FunFam" id="3.40.47.10:FF:000010">
    <property type="entry name" value="Acetyl-CoA acetyltransferase (Thiolase)"/>
    <property type="match status" value="1"/>
</dbReference>
<comment type="subcellular location">
    <subcellularLocation>
        <location evidence="2">Cytoplasm</location>
    </subcellularLocation>
    <subcellularLocation>
        <location evidence="1">Peroxisome</location>
    </subcellularLocation>
</comment>
<dbReference type="CDD" id="cd00751">
    <property type="entry name" value="thiolase"/>
    <property type="match status" value="1"/>
</dbReference>
<feature type="active site" description="Acyl-thioester intermediate" evidence="14">
    <location>
        <position position="98"/>
    </location>
</feature>
<name>A0A2V1JP27_EUBRA</name>
<accession>A0A2V1JP27</accession>
<dbReference type="PROSITE" id="PS00099">
    <property type="entry name" value="THIOLASE_3"/>
    <property type="match status" value="1"/>
</dbReference>
<dbReference type="InterPro" id="IPR020616">
    <property type="entry name" value="Thiolase_N"/>
</dbReference>
<evidence type="ECO:0000256" key="12">
    <source>
        <dbReference type="ARBA" id="ARBA00044137"/>
    </source>
</evidence>
<dbReference type="PANTHER" id="PTHR43853:SF8">
    <property type="entry name" value="3-KETOACYL-COA THIOLASE, PEROXISOMAL"/>
    <property type="match status" value="1"/>
</dbReference>
<gene>
    <name evidence="18" type="ORF">LG34_08905</name>
</gene>
<keyword evidence="5 15" id="KW-0808">Transferase</keyword>
<dbReference type="EC" id="2.3.1.16" evidence="11"/>
<sequence length="391" mass="41589">MNTEKKNPRDAVIVAAGRSAMAKAFKGSFAETHPIEYGAQVLKGVLTKLDHFDPALIDDVIVGCAFPEKRMGYNAAKLIVQRAGLPDSVCAQTINRFCSSGLQSIATAANAIKAGDMDIIVAGGCEQMTGMNMVDPDIEIDEKLMEENPDAYIIMGETAELVAEKYNISREDMEEMAVRSHKLAAQAQAAGKFDEEIIPVTTTFQGKEITVTKDEGIRPGTSMESLATLKPCFRENGRVTAATSSQMTDGTGFVVMMARETAEKLGYTPIARFVSFAVGGVPANVMGIGPIVAVPKALKKANLTLDDISVVELNEAFASQALACIKTLEIPMEKVNPNGGAMALGHPLGATGAFLTCKVLSELKRRNEKYGMVTMCIGGGMGAAGIFEMES</sequence>
<dbReference type="InterPro" id="IPR002155">
    <property type="entry name" value="Thiolase"/>
</dbReference>
<keyword evidence="9" id="KW-0576">Peroxisome</keyword>
<comment type="catalytic activity">
    <reaction evidence="13">
        <text>2 acetyl-CoA = acetoacetyl-CoA + CoA</text>
        <dbReference type="Rhea" id="RHEA:21036"/>
        <dbReference type="ChEBI" id="CHEBI:57286"/>
        <dbReference type="ChEBI" id="CHEBI:57287"/>
        <dbReference type="ChEBI" id="CHEBI:57288"/>
        <dbReference type="EC" id="2.3.1.9"/>
    </reaction>
</comment>
<dbReference type="Pfam" id="PF02803">
    <property type="entry name" value="Thiolase_C"/>
    <property type="match status" value="1"/>
</dbReference>
<dbReference type="InterPro" id="IPR020610">
    <property type="entry name" value="Thiolase_AS"/>
</dbReference>
<dbReference type="PIRSF" id="PIRSF000429">
    <property type="entry name" value="Ac-CoA_Ac_transf"/>
    <property type="match status" value="1"/>
</dbReference>
<dbReference type="GO" id="GO:0003985">
    <property type="term" value="F:acetyl-CoA C-acetyltransferase activity"/>
    <property type="evidence" value="ECO:0007669"/>
    <property type="project" value="UniProtKB-EC"/>
</dbReference>
<dbReference type="SUPFAM" id="SSF53901">
    <property type="entry name" value="Thiolase-like"/>
    <property type="match status" value="2"/>
</dbReference>
<evidence type="ECO:0000313" key="19">
    <source>
        <dbReference type="Proteomes" id="UP000245288"/>
    </source>
</evidence>
<evidence type="ECO:0000256" key="6">
    <source>
        <dbReference type="ARBA" id="ARBA00022832"/>
    </source>
</evidence>
<comment type="pathway">
    <text evidence="3">Lipid metabolism.</text>
</comment>
<dbReference type="PROSITE" id="PS00737">
    <property type="entry name" value="THIOLASE_2"/>
    <property type="match status" value="1"/>
</dbReference>
<reference evidence="18 19" key="1">
    <citation type="submission" date="2014-09" db="EMBL/GenBank/DDBJ databases">
        <title>Butyrate-producing bacteria isolated from human gut.</title>
        <authorList>
            <person name="Zhang Q."/>
            <person name="Zhao L."/>
        </authorList>
    </citation>
    <scope>NUCLEOTIDE SEQUENCE [LARGE SCALE GENOMIC DNA]</scope>
    <source>
        <strain evidence="18 19">21</strain>
    </source>
</reference>
<dbReference type="NCBIfam" id="TIGR01930">
    <property type="entry name" value="AcCoA-C-Actrans"/>
    <property type="match status" value="1"/>
</dbReference>
<evidence type="ECO:0000256" key="9">
    <source>
        <dbReference type="ARBA" id="ARBA00023140"/>
    </source>
</evidence>
<organism evidence="18 19">
    <name type="scientific">Eubacterium ramulus</name>
    <dbReference type="NCBI Taxonomy" id="39490"/>
    <lineage>
        <taxon>Bacteria</taxon>
        <taxon>Bacillati</taxon>
        <taxon>Bacillota</taxon>
        <taxon>Clostridia</taxon>
        <taxon>Eubacteriales</taxon>
        <taxon>Eubacteriaceae</taxon>
        <taxon>Eubacterium</taxon>
    </lineage>
</organism>
<keyword evidence="8" id="KW-0443">Lipid metabolism</keyword>
<keyword evidence="10 15" id="KW-0012">Acyltransferase</keyword>
<evidence type="ECO:0000256" key="7">
    <source>
        <dbReference type="ARBA" id="ARBA00022946"/>
    </source>
</evidence>
<evidence type="ECO:0000256" key="10">
    <source>
        <dbReference type="ARBA" id="ARBA00023315"/>
    </source>
</evidence>
<evidence type="ECO:0000256" key="13">
    <source>
        <dbReference type="ARBA" id="ARBA00051550"/>
    </source>
</evidence>
<dbReference type="OrthoDB" id="9764892at2"/>
<dbReference type="InterPro" id="IPR016039">
    <property type="entry name" value="Thiolase-like"/>
</dbReference>
<proteinExistence type="inferred from homology"/>
<dbReference type="GO" id="GO:0010124">
    <property type="term" value="P:phenylacetate catabolic process"/>
    <property type="evidence" value="ECO:0007669"/>
    <property type="project" value="TreeGrafter"/>
</dbReference>
<dbReference type="GO" id="GO:0005737">
    <property type="term" value="C:cytoplasm"/>
    <property type="evidence" value="ECO:0007669"/>
    <property type="project" value="UniProtKB-SubCell"/>
</dbReference>
<keyword evidence="6" id="KW-0276">Fatty acid metabolism</keyword>
<dbReference type="InterPro" id="IPR050215">
    <property type="entry name" value="Thiolase-like_sf_Thiolase"/>
</dbReference>
<dbReference type="Proteomes" id="UP000245288">
    <property type="component" value="Unassembled WGS sequence"/>
</dbReference>
<dbReference type="GO" id="GO:0006635">
    <property type="term" value="P:fatty acid beta-oxidation"/>
    <property type="evidence" value="ECO:0007669"/>
    <property type="project" value="TreeGrafter"/>
</dbReference>
<evidence type="ECO:0000256" key="15">
    <source>
        <dbReference type="RuleBase" id="RU003557"/>
    </source>
</evidence>
<evidence type="ECO:0000259" key="16">
    <source>
        <dbReference type="Pfam" id="PF00108"/>
    </source>
</evidence>
<feature type="domain" description="Thiolase N-terminal" evidence="16">
    <location>
        <begin position="12"/>
        <end position="259"/>
    </location>
</feature>
<dbReference type="EMBL" id="JRFU01000098">
    <property type="protein sequence ID" value="PWE86592.1"/>
    <property type="molecule type" value="Genomic_DNA"/>
</dbReference>